<sequence>MGVIQEPPKALTDAHVAVVRELERRGLGVMNEIPFPPYTVDVYVPRFHCAIEIDGPQHGKTRDEKRDRRLAEEYDLPVFRVKAGEAKRPKKWLPALRDFLLSAAETADERRSECEQKASWL</sequence>
<organism evidence="1">
    <name type="scientific">marine sediment metagenome</name>
    <dbReference type="NCBI Taxonomy" id="412755"/>
    <lineage>
        <taxon>unclassified sequences</taxon>
        <taxon>metagenomes</taxon>
        <taxon>ecological metagenomes</taxon>
    </lineage>
</organism>
<proteinExistence type="predicted"/>
<dbReference type="AlphaFoldDB" id="A0A0F9G803"/>
<dbReference type="EMBL" id="LAZR01018832">
    <property type="protein sequence ID" value="KKL94808.1"/>
    <property type="molecule type" value="Genomic_DNA"/>
</dbReference>
<dbReference type="Gene3D" id="3.40.960.10">
    <property type="entry name" value="VSR Endonuclease"/>
    <property type="match status" value="1"/>
</dbReference>
<reference evidence="1" key="1">
    <citation type="journal article" date="2015" name="Nature">
        <title>Complex archaea that bridge the gap between prokaryotes and eukaryotes.</title>
        <authorList>
            <person name="Spang A."/>
            <person name="Saw J.H."/>
            <person name="Jorgensen S.L."/>
            <person name="Zaremba-Niedzwiedzka K."/>
            <person name="Martijn J."/>
            <person name="Lind A.E."/>
            <person name="van Eijk R."/>
            <person name="Schleper C."/>
            <person name="Guy L."/>
            <person name="Ettema T.J."/>
        </authorList>
    </citation>
    <scope>NUCLEOTIDE SEQUENCE</scope>
</reference>
<gene>
    <name evidence="1" type="ORF">LCGC14_1860970</name>
</gene>
<accession>A0A0F9G803</accession>
<name>A0A0F9G803_9ZZZZ</name>
<evidence type="ECO:0008006" key="2">
    <source>
        <dbReference type="Google" id="ProtNLM"/>
    </source>
</evidence>
<dbReference type="InterPro" id="IPR011335">
    <property type="entry name" value="Restrct_endonuc-II-like"/>
</dbReference>
<comment type="caution">
    <text evidence="1">The sequence shown here is derived from an EMBL/GenBank/DDBJ whole genome shotgun (WGS) entry which is preliminary data.</text>
</comment>
<dbReference type="SUPFAM" id="SSF52980">
    <property type="entry name" value="Restriction endonuclease-like"/>
    <property type="match status" value="1"/>
</dbReference>
<evidence type="ECO:0000313" key="1">
    <source>
        <dbReference type="EMBL" id="KKL94808.1"/>
    </source>
</evidence>
<protein>
    <recommendedName>
        <fullName evidence="2">DUF559 domain-containing protein</fullName>
    </recommendedName>
</protein>